<accession>A0A454Y013</accession>
<feature type="compositionally biased region" description="Polar residues" evidence="1">
    <location>
        <begin position="17"/>
        <end position="40"/>
    </location>
</feature>
<reference evidence="4" key="2">
    <citation type="submission" date="2022-06" db="UniProtKB">
        <authorList>
            <consortium name="EnsemblMetazoa"/>
        </authorList>
    </citation>
    <scope>IDENTIFICATION</scope>
    <source>
        <strain evidence="4">PS312</strain>
    </source>
</reference>
<dbReference type="OrthoDB" id="5795694at2759"/>
<feature type="transmembrane region" description="Helical" evidence="2">
    <location>
        <begin position="161"/>
        <end position="181"/>
    </location>
</feature>
<feature type="transmembrane region" description="Helical" evidence="2">
    <location>
        <begin position="202"/>
        <end position="224"/>
    </location>
</feature>
<dbReference type="Proteomes" id="UP000005239">
    <property type="component" value="Unassembled WGS sequence"/>
</dbReference>
<feature type="region of interest" description="Disordered" evidence="1">
    <location>
        <begin position="1"/>
        <end position="120"/>
    </location>
</feature>
<feature type="domain" description="DUF7087" evidence="3">
    <location>
        <begin position="127"/>
        <end position="259"/>
    </location>
</feature>
<keyword evidence="5" id="KW-1185">Reference proteome</keyword>
<keyword evidence="2" id="KW-0472">Membrane</keyword>
<evidence type="ECO:0000256" key="2">
    <source>
        <dbReference type="SAM" id="Phobius"/>
    </source>
</evidence>
<dbReference type="Pfam" id="PF23346">
    <property type="entry name" value="DUF7087"/>
    <property type="match status" value="1"/>
</dbReference>
<proteinExistence type="predicted"/>
<keyword evidence="2" id="KW-0812">Transmembrane</keyword>
<dbReference type="PANTHER" id="PTHR36940:SF1">
    <property type="entry name" value="DUF3278 DOMAIN-CONTAINING PROTEIN"/>
    <property type="match status" value="1"/>
</dbReference>
<feature type="compositionally biased region" description="Basic and acidic residues" evidence="1">
    <location>
        <begin position="94"/>
        <end position="106"/>
    </location>
</feature>
<organism evidence="4 5">
    <name type="scientific">Pristionchus pacificus</name>
    <name type="common">Parasitic nematode worm</name>
    <dbReference type="NCBI Taxonomy" id="54126"/>
    <lineage>
        <taxon>Eukaryota</taxon>
        <taxon>Metazoa</taxon>
        <taxon>Ecdysozoa</taxon>
        <taxon>Nematoda</taxon>
        <taxon>Chromadorea</taxon>
        <taxon>Rhabditida</taxon>
        <taxon>Rhabditina</taxon>
        <taxon>Diplogasteromorpha</taxon>
        <taxon>Diplogasteroidea</taxon>
        <taxon>Neodiplogasteridae</taxon>
        <taxon>Pristionchus</taxon>
    </lineage>
</organism>
<gene>
    <name evidence="4" type="primary">WBGene00274396</name>
</gene>
<dbReference type="InterPro" id="IPR055514">
    <property type="entry name" value="DUF7087"/>
</dbReference>
<evidence type="ECO:0000313" key="4">
    <source>
        <dbReference type="EnsemblMetazoa" id="PPA36027.1"/>
    </source>
</evidence>
<accession>A0A8R1YUX8</accession>
<sequence length="276" mass="30320">MESVSLIRDRMEPAPAQQPSSGGPRSITLPLQQGKEQQQPAAAAAAATAKKGSDERTTTSEEETGAAAAKKRPTSTTSDDKSDSGVDAKSPARPAERAVSAERIEDAPPIPCTHLKQSKDDAGKSKFDFALVCRKSRVAQLTALTVQMYVIHSEWDRIGNFHFVLLFVALATHGISTFMRWRDAIDGRFDLKQIFLCTSNNLRVQYALGVLAGPLLALFTYWFLNPQKISLVNATFYSIAAFVKLIFAVGCFILEAIEVSRDTLKPQLDYVKSFIY</sequence>
<name>A0A454Y013_PRIPA</name>
<dbReference type="PANTHER" id="PTHR36940">
    <property type="entry name" value="PROTEIN CBG20338"/>
    <property type="match status" value="1"/>
</dbReference>
<evidence type="ECO:0000256" key="1">
    <source>
        <dbReference type="SAM" id="MobiDB-lite"/>
    </source>
</evidence>
<dbReference type="AlphaFoldDB" id="A0A454Y013"/>
<feature type="transmembrane region" description="Helical" evidence="2">
    <location>
        <begin position="236"/>
        <end position="257"/>
    </location>
</feature>
<keyword evidence="2" id="KW-1133">Transmembrane helix</keyword>
<dbReference type="EnsemblMetazoa" id="PPA36027.1">
    <property type="protein sequence ID" value="PPA36027.1"/>
    <property type="gene ID" value="WBGene00274396"/>
</dbReference>
<protein>
    <recommendedName>
        <fullName evidence="3">DUF7087 domain-containing protein</fullName>
    </recommendedName>
</protein>
<reference evidence="5" key="1">
    <citation type="journal article" date="2008" name="Nat. Genet.">
        <title>The Pristionchus pacificus genome provides a unique perspective on nematode lifestyle and parasitism.</title>
        <authorList>
            <person name="Dieterich C."/>
            <person name="Clifton S.W."/>
            <person name="Schuster L.N."/>
            <person name="Chinwalla A."/>
            <person name="Delehaunty K."/>
            <person name="Dinkelacker I."/>
            <person name="Fulton L."/>
            <person name="Fulton R."/>
            <person name="Godfrey J."/>
            <person name="Minx P."/>
            <person name="Mitreva M."/>
            <person name="Roeseler W."/>
            <person name="Tian H."/>
            <person name="Witte H."/>
            <person name="Yang S.P."/>
            <person name="Wilson R.K."/>
            <person name="Sommer R.J."/>
        </authorList>
    </citation>
    <scope>NUCLEOTIDE SEQUENCE [LARGE SCALE GENOMIC DNA]</scope>
    <source>
        <strain evidence="5">PS312</strain>
    </source>
</reference>
<evidence type="ECO:0000313" key="5">
    <source>
        <dbReference type="Proteomes" id="UP000005239"/>
    </source>
</evidence>
<evidence type="ECO:0000259" key="3">
    <source>
        <dbReference type="Pfam" id="PF23346"/>
    </source>
</evidence>